<reference evidence="7 8" key="1">
    <citation type="submission" date="2023-12" db="EMBL/GenBank/DDBJ databases">
        <title>Genome sequencing and assembly of bacterial species from a model synthetic community.</title>
        <authorList>
            <person name="Hogle S.L."/>
        </authorList>
    </citation>
    <scope>NUCLEOTIDE SEQUENCE [LARGE SCALE GENOMIC DNA]</scope>
    <source>
        <strain evidence="7 8">HAMBI_2792</strain>
    </source>
</reference>
<evidence type="ECO:0000313" key="7">
    <source>
        <dbReference type="EMBL" id="WQE04295.1"/>
    </source>
</evidence>
<feature type="transmembrane region" description="Helical" evidence="5">
    <location>
        <begin position="190"/>
        <end position="209"/>
    </location>
</feature>
<feature type="domain" description="ABC transmembrane type-1" evidence="6">
    <location>
        <begin position="150"/>
        <end position="342"/>
    </location>
</feature>
<accession>A0ABZ0WZ14</accession>
<evidence type="ECO:0000256" key="1">
    <source>
        <dbReference type="ARBA" id="ARBA00004651"/>
    </source>
</evidence>
<proteinExistence type="inferred from homology"/>
<dbReference type="PANTHER" id="PTHR30325:SF0">
    <property type="entry name" value="INNER MEMBRANE ABC TRANSPORTER PERMEASE PROTEIN YEJE"/>
    <property type="match status" value="1"/>
</dbReference>
<feature type="transmembrane region" description="Helical" evidence="5">
    <location>
        <begin position="30"/>
        <end position="52"/>
    </location>
</feature>
<feature type="transmembrane region" description="Helical" evidence="5">
    <location>
        <begin position="275"/>
        <end position="298"/>
    </location>
</feature>
<keyword evidence="8" id="KW-1185">Reference proteome</keyword>
<sequence>MHHLPDDLPTKNQPISRIAIIWRKFYAQKLALVSLCLFVLILIVSLCAPLIANDKPLYVHYQGEHLLPMLQAYPETRFGGDFETPTNYHDPAVLKLIRQNGDVWMPLIKYGEQTLVLDAQMPHPAAPSFAHPLGTDQVGRDVLARLLYALRISLIFGIGLSLIGSIFGVLAGLLMGYFGGLTDLFGQRLIEIWIGLPQLFVMIILASIFEPSLTVLFLLLLSFGWLSLVSLTRVHFLQSRRLDYVLTAQNLGVPAWVIIYRHILPSTFLLVLSQLPFVMVANISALTTLDFLGLGLPMGSASLGELLAQGKNHLDAPHLVLSGFVALAVVLSLLIFIGEGLRNALAR</sequence>
<dbReference type="InterPro" id="IPR000515">
    <property type="entry name" value="MetI-like"/>
</dbReference>
<feature type="transmembrane region" description="Helical" evidence="5">
    <location>
        <begin position="244"/>
        <end position="263"/>
    </location>
</feature>
<evidence type="ECO:0000256" key="3">
    <source>
        <dbReference type="ARBA" id="ARBA00022989"/>
    </source>
</evidence>
<dbReference type="EMBL" id="CP139961">
    <property type="protein sequence ID" value="WQE04295.1"/>
    <property type="molecule type" value="Genomic_DNA"/>
</dbReference>
<keyword evidence="2 5" id="KW-0812">Transmembrane</keyword>
<evidence type="ECO:0000256" key="5">
    <source>
        <dbReference type="RuleBase" id="RU363032"/>
    </source>
</evidence>
<dbReference type="InterPro" id="IPR025966">
    <property type="entry name" value="OppC_N"/>
</dbReference>
<dbReference type="PANTHER" id="PTHR30325">
    <property type="entry name" value="MEMBRANE COMPONENT OF ABC TRANSPORTER"/>
    <property type="match status" value="1"/>
</dbReference>
<keyword evidence="5" id="KW-0813">Transport</keyword>
<evidence type="ECO:0000259" key="6">
    <source>
        <dbReference type="PROSITE" id="PS50928"/>
    </source>
</evidence>
<dbReference type="Proteomes" id="UP001324384">
    <property type="component" value="Chromosome"/>
</dbReference>
<keyword evidence="4 5" id="KW-0472">Membrane</keyword>
<organism evidence="7 8">
    <name type="scientific">Moraxella canis</name>
    <dbReference type="NCBI Taxonomy" id="90239"/>
    <lineage>
        <taxon>Bacteria</taxon>
        <taxon>Pseudomonadati</taxon>
        <taxon>Pseudomonadota</taxon>
        <taxon>Gammaproteobacteria</taxon>
        <taxon>Moraxellales</taxon>
        <taxon>Moraxellaceae</taxon>
        <taxon>Moraxella</taxon>
    </lineage>
</organism>
<feature type="transmembrane region" description="Helical" evidence="5">
    <location>
        <begin position="319"/>
        <end position="338"/>
    </location>
</feature>
<gene>
    <name evidence="7" type="ORF">U0021_01455</name>
</gene>
<dbReference type="Pfam" id="PF00528">
    <property type="entry name" value="BPD_transp_1"/>
    <property type="match status" value="1"/>
</dbReference>
<dbReference type="Pfam" id="PF12911">
    <property type="entry name" value="OppC_N"/>
    <property type="match status" value="1"/>
</dbReference>
<feature type="transmembrane region" description="Helical" evidence="5">
    <location>
        <begin position="152"/>
        <end position="178"/>
    </location>
</feature>
<dbReference type="PROSITE" id="PS50928">
    <property type="entry name" value="ABC_TM1"/>
    <property type="match status" value="1"/>
</dbReference>
<comment type="subcellular location">
    <subcellularLocation>
        <location evidence="1 5">Cell membrane</location>
        <topology evidence="1 5">Multi-pass membrane protein</topology>
    </subcellularLocation>
</comment>
<comment type="similarity">
    <text evidence="5">Belongs to the binding-protein-dependent transport system permease family.</text>
</comment>
<dbReference type="InterPro" id="IPR035906">
    <property type="entry name" value="MetI-like_sf"/>
</dbReference>
<keyword evidence="3 5" id="KW-1133">Transmembrane helix</keyword>
<protein>
    <submittedName>
        <fullName evidence="7">ABC transporter permease</fullName>
    </submittedName>
</protein>
<dbReference type="CDD" id="cd06261">
    <property type="entry name" value="TM_PBP2"/>
    <property type="match status" value="1"/>
</dbReference>
<dbReference type="RefSeq" id="WP_327037530.1">
    <property type="nucleotide sequence ID" value="NZ_CP139961.1"/>
</dbReference>
<dbReference type="SUPFAM" id="SSF161098">
    <property type="entry name" value="MetI-like"/>
    <property type="match status" value="1"/>
</dbReference>
<name>A0ABZ0WZ14_9GAMM</name>
<feature type="transmembrane region" description="Helical" evidence="5">
    <location>
        <begin position="215"/>
        <end position="232"/>
    </location>
</feature>
<evidence type="ECO:0000256" key="2">
    <source>
        <dbReference type="ARBA" id="ARBA00022692"/>
    </source>
</evidence>
<evidence type="ECO:0000256" key="4">
    <source>
        <dbReference type="ARBA" id="ARBA00023136"/>
    </source>
</evidence>
<dbReference type="Gene3D" id="1.10.3720.10">
    <property type="entry name" value="MetI-like"/>
    <property type="match status" value="1"/>
</dbReference>
<evidence type="ECO:0000313" key="8">
    <source>
        <dbReference type="Proteomes" id="UP001324384"/>
    </source>
</evidence>